<dbReference type="VEuPathDB" id="FungiDB:MFRU_062g00020"/>
<dbReference type="Proteomes" id="UP000322873">
    <property type="component" value="Unassembled WGS sequence"/>
</dbReference>
<name>A0A5M9J5M3_MONFR</name>
<dbReference type="GO" id="GO:0005524">
    <property type="term" value="F:ATP binding"/>
    <property type="evidence" value="ECO:0007669"/>
    <property type="project" value="InterPro"/>
</dbReference>
<comment type="similarity">
    <text evidence="1">Belongs to the TRAFAC class myosin-kinesin ATPase superfamily. Kinesin family.</text>
</comment>
<dbReference type="InterPro" id="IPR001752">
    <property type="entry name" value="Kinesin_motor_dom"/>
</dbReference>
<dbReference type="EMBL" id="VICG01000016">
    <property type="protein sequence ID" value="KAA8563967.1"/>
    <property type="molecule type" value="Genomic_DNA"/>
</dbReference>
<feature type="domain" description="Kinesin motor" evidence="2">
    <location>
        <begin position="1"/>
        <end position="78"/>
    </location>
</feature>
<sequence length="78" mass="8909">MSPPKISRRRDGPYTMEGSFIEVYNEEIHDLLGSSKDLDKKKHEIRHDDKKKQTNVTGLETVLLDSPDAVEAILKTSR</sequence>
<organism evidence="3 4">
    <name type="scientific">Monilinia fructicola</name>
    <name type="common">Brown rot fungus</name>
    <name type="synonym">Ciboria fructicola</name>
    <dbReference type="NCBI Taxonomy" id="38448"/>
    <lineage>
        <taxon>Eukaryota</taxon>
        <taxon>Fungi</taxon>
        <taxon>Dikarya</taxon>
        <taxon>Ascomycota</taxon>
        <taxon>Pezizomycotina</taxon>
        <taxon>Leotiomycetes</taxon>
        <taxon>Helotiales</taxon>
        <taxon>Sclerotiniaceae</taxon>
        <taxon>Monilinia</taxon>
    </lineage>
</organism>
<evidence type="ECO:0000313" key="3">
    <source>
        <dbReference type="EMBL" id="KAA8563967.1"/>
    </source>
</evidence>
<evidence type="ECO:0000313" key="4">
    <source>
        <dbReference type="Proteomes" id="UP000322873"/>
    </source>
</evidence>
<dbReference type="AlphaFoldDB" id="A0A5M9J5M3"/>
<dbReference type="InterPro" id="IPR036961">
    <property type="entry name" value="Kinesin_motor_dom_sf"/>
</dbReference>
<keyword evidence="4" id="KW-1185">Reference proteome</keyword>
<accession>A0A5M9J5M3</accession>
<dbReference type="Gene3D" id="3.40.850.10">
    <property type="entry name" value="Kinesin motor domain"/>
    <property type="match status" value="1"/>
</dbReference>
<dbReference type="Pfam" id="PF00225">
    <property type="entry name" value="Kinesin"/>
    <property type="match status" value="1"/>
</dbReference>
<proteinExistence type="inferred from homology"/>
<comment type="caution">
    <text evidence="3">The sequence shown here is derived from an EMBL/GenBank/DDBJ whole genome shotgun (WGS) entry which is preliminary data.</text>
</comment>
<reference evidence="3 4" key="1">
    <citation type="submission" date="2019-06" db="EMBL/GenBank/DDBJ databases">
        <title>Genome Sequence of the Brown Rot Fungal Pathogen Monilinia fructicola.</title>
        <authorList>
            <person name="De Miccolis Angelini R.M."/>
            <person name="Landi L."/>
            <person name="Abate D."/>
            <person name="Pollastro S."/>
            <person name="Romanazzi G."/>
            <person name="Faretra F."/>
        </authorList>
    </citation>
    <scope>NUCLEOTIDE SEQUENCE [LARGE SCALE GENOMIC DNA]</scope>
    <source>
        <strain evidence="3 4">Mfrc123</strain>
    </source>
</reference>
<dbReference type="InterPro" id="IPR027417">
    <property type="entry name" value="P-loop_NTPase"/>
</dbReference>
<gene>
    <name evidence="3" type="ORF">EYC84_011970</name>
</gene>
<comment type="caution">
    <text evidence="1">Lacks conserved residue(s) required for the propagation of feature annotation.</text>
</comment>
<evidence type="ECO:0000259" key="2">
    <source>
        <dbReference type="PROSITE" id="PS50067"/>
    </source>
</evidence>
<dbReference type="SUPFAM" id="SSF52540">
    <property type="entry name" value="P-loop containing nucleoside triphosphate hydrolases"/>
    <property type="match status" value="1"/>
</dbReference>
<dbReference type="PROSITE" id="PS50067">
    <property type="entry name" value="KINESIN_MOTOR_2"/>
    <property type="match status" value="1"/>
</dbReference>
<dbReference type="GO" id="GO:0008017">
    <property type="term" value="F:microtubule binding"/>
    <property type="evidence" value="ECO:0007669"/>
    <property type="project" value="InterPro"/>
</dbReference>
<protein>
    <recommendedName>
        <fullName evidence="2">Kinesin motor domain-containing protein</fullName>
    </recommendedName>
</protein>
<dbReference type="GO" id="GO:0003777">
    <property type="term" value="F:microtubule motor activity"/>
    <property type="evidence" value="ECO:0007669"/>
    <property type="project" value="InterPro"/>
</dbReference>
<dbReference type="GO" id="GO:0007018">
    <property type="term" value="P:microtubule-based movement"/>
    <property type="evidence" value="ECO:0007669"/>
    <property type="project" value="InterPro"/>
</dbReference>
<evidence type="ECO:0000256" key="1">
    <source>
        <dbReference type="PROSITE-ProRule" id="PRU00283"/>
    </source>
</evidence>